<keyword evidence="1" id="KW-0472">Membrane</keyword>
<comment type="caution">
    <text evidence="2">The sequence shown here is derived from an EMBL/GenBank/DDBJ whole genome shotgun (WGS) entry which is preliminary data.</text>
</comment>
<dbReference type="EMBL" id="SGBD01000001">
    <property type="protein sequence ID" value="RZD14771.1"/>
    <property type="molecule type" value="Genomic_DNA"/>
</dbReference>
<name>A0A519BBW5_9DELT</name>
<reference evidence="2 3" key="1">
    <citation type="submission" date="2019-01" db="EMBL/GenBank/DDBJ databases">
        <title>Insights into ecological role of a new deltaproteobacterial order Candidatus Sinidesulfobacterales (Sva0485) by metagenomics and metatranscriptomics.</title>
        <authorList>
            <person name="Tan S."/>
            <person name="Liu J."/>
            <person name="Fang Y."/>
            <person name="Hedlund B.P."/>
            <person name="Lian Z.H."/>
            <person name="Huang L.Y."/>
            <person name="Li J.T."/>
            <person name="Huang L.N."/>
            <person name="Li W.J."/>
            <person name="Jiang H.C."/>
            <person name="Dong H.L."/>
            <person name="Shu W.S."/>
        </authorList>
    </citation>
    <scope>NUCLEOTIDE SEQUENCE [LARGE SCALE GENOMIC DNA]</scope>
    <source>
        <strain evidence="2">AP3</strain>
    </source>
</reference>
<keyword evidence="1" id="KW-0812">Transmembrane</keyword>
<accession>A0A519BBW5</accession>
<proteinExistence type="predicted"/>
<sequence>MSKNFLFTVAGILIAIPTIVLAVVPLYNHSDPAFLGLPFFYWFQTLWLVIATILYSFASLLISKVKGGGDK</sequence>
<gene>
    <name evidence="2" type="ORF">EVJ47_00340</name>
</gene>
<dbReference type="InterPro" id="IPR021741">
    <property type="entry name" value="DUF3311"/>
</dbReference>
<evidence type="ECO:0000256" key="1">
    <source>
        <dbReference type="SAM" id="Phobius"/>
    </source>
</evidence>
<dbReference type="Pfam" id="PF11755">
    <property type="entry name" value="DUF3311"/>
    <property type="match status" value="1"/>
</dbReference>
<dbReference type="Proteomes" id="UP000320813">
    <property type="component" value="Unassembled WGS sequence"/>
</dbReference>
<dbReference type="AlphaFoldDB" id="A0A519BBW5"/>
<keyword evidence="1" id="KW-1133">Transmembrane helix</keyword>
<protein>
    <submittedName>
        <fullName evidence="2">DUF3311 domain-containing protein</fullName>
    </submittedName>
</protein>
<feature type="transmembrane region" description="Helical" evidence="1">
    <location>
        <begin position="39"/>
        <end position="62"/>
    </location>
</feature>
<evidence type="ECO:0000313" key="2">
    <source>
        <dbReference type="EMBL" id="RZD14771.1"/>
    </source>
</evidence>
<feature type="transmembrane region" description="Helical" evidence="1">
    <location>
        <begin position="5"/>
        <end position="27"/>
    </location>
</feature>
<evidence type="ECO:0000313" key="3">
    <source>
        <dbReference type="Proteomes" id="UP000320813"/>
    </source>
</evidence>
<organism evidence="2 3">
    <name type="scientific">Candidatus Acidulodesulfobacterium ferriphilum</name>
    <dbReference type="NCBI Taxonomy" id="2597223"/>
    <lineage>
        <taxon>Bacteria</taxon>
        <taxon>Deltaproteobacteria</taxon>
        <taxon>Candidatus Acidulodesulfobacterales</taxon>
        <taxon>Candidatus Acidulodesulfobacterium</taxon>
    </lineage>
</organism>